<evidence type="ECO:0000313" key="2">
    <source>
        <dbReference type="EMBL" id="CAD7638618.1"/>
    </source>
</evidence>
<dbReference type="EMBL" id="OC915098">
    <property type="protein sequence ID" value="CAD7638618.1"/>
    <property type="molecule type" value="Genomic_DNA"/>
</dbReference>
<feature type="region of interest" description="Disordered" evidence="1">
    <location>
        <begin position="187"/>
        <end position="256"/>
    </location>
</feature>
<feature type="compositionally biased region" description="Polar residues" evidence="1">
    <location>
        <begin position="228"/>
        <end position="242"/>
    </location>
</feature>
<accession>A0A7R9LBR2</accession>
<feature type="region of interest" description="Disordered" evidence="1">
    <location>
        <begin position="48"/>
        <end position="80"/>
    </location>
</feature>
<organism evidence="2">
    <name type="scientific">Oppiella nova</name>
    <dbReference type="NCBI Taxonomy" id="334625"/>
    <lineage>
        <taxon>Eukaryota</taxon>
        <taxon>Metazoa</taxon>
        <taxon>Ecdysozoa</taxon>
        <taxon>Arthropoda</taxon>
        <taxon>Chelicerata</taxon>
        <taxon>Arachnida</taxon>
        <taxon>Acari</taxon>
        <taxon>Acariformes</taxon>
        <taxon>Sarcoptiformes</taxon>
        <taxon>Oribatida</taxon>
        <taxon>Brachypylina</taxon>
        <taxon>Oppioidea</taxon>
        <taxon>Oppiidae</taxon>
        <taxon>Oppiella</taxon>
    </lineage>
</organism>
<sequence length="412" mass="45841">MENTGYLCHNCSRKDSSQQNISPKNIKFKNKELEEKFTCFYNRLAEASQEESSDGPEPIIVSTESTAGDNKLDLSTQSRDTAETSIQDSIVSQGLDNKFIYLFGTWYLSTITNSSGDSSMSCSRQDSSSTSTYTSRISRSSFSSDSSSKPTTSSSSSSGAGPSDNESQQLLTQPSIEIEAQTPSTDKSFEDFDGLCQSRSPSSQSTKTAIHYSRETIKDPNRLDISPDNITKTHSMTDFSSTDKNKHKTRKVSSENSLKKLSIKNLPSLLRSLSSQTNIKENKKRLKINERKSGSQYRSADNMTHLVSNSCEAINHQMSDTILNKRRSTAFELYEINRFDCNDCEDIVCNEERVELMSDKTFSDNSGRDRDKESTVSKENEPKVSESSSIATNEDMPLIGAPNVQKPPNDCH</sequence>
<feature type="region of interest" description="Disordered" evidence="1">
    <location>
        <begin position="114"/>
        <end position="170"/>
    </location>
</feature>
<dbReference type="OrthoDB" id="10387490at2759"/>
<feature type="compositionally biased region" description="Basic and acidic residues" evidence="1">
    <location>
        <begin position="360"/>
        <end position="384"/>
    </location>
</feature>
<protein>
    <submittedName>
        <fullName evidence="2">Uncharacterized protein</fullName>
    </submittedName>
</protein>
<feature type="compositionally biased region" description="Basic and acidic residues" evidence="1">
    <location>
        <begin position="212"/>
        <end position="222"/>
    </location>
</feature>
<dbReference type="AlphaFoldDB" id="A0A7R9LBR2"/>
<proteinExistence type="predicted"/>
<dbReference type="EMBL" id="CAJPVJ010000273">
    <property type="protein sequence ID" value="CAG2161899.1"/>
    <property type="molecule type" value="Genomic_DNA"/>
</dbReference>
<name>A0A7R9LBR2_9ACAR</name>
<feature type="compositionally biased region" description="Polar residues" evidence="1">
    <location>
        <begin position="62"/>
        <end position="80"/>
    </location>
</feature>
<keyword evidence="3" id="KW-1185">Reference proteome</keyword>
<feature type="compositionally biased region" description="Low complexity" evidence="1">
    <location>
        <begin position="114"/>
        <end position="158"/>
    </location>
</feature>
<feature type="region of interest" description="Disordered" evidence="1">
    <location>
        <begin position="360"/>
        <end position="412"/>
    </location>
</feature>
<evidence type="ECO:0000256" key="1">
    <source>
        <dbReference type="SAM" id="MobiDB-lite"/>
    </source>
</evidence>
<dbReference type="Proteomes" id="UP000728032">
    <property type="component" value="Unassembled WGS sequence"/>
</dbReference>
<evidence type="ECO:0000313" key="3">
    <source>
        <dbReference type="Proteomes" id="UP000728032"/>
    </source>
</evidence>
<feature type="compositionally biased region" description="Polar residues" evidence="1">
    <location>
        <begin position="197"/>
        <end position="208"/>
    </location>
</feature>
<reference evidence="2" key="1">
    <citation type="submission" date="2020-11" db="EMBL/GenBank/DDBJ databases">
        <authorList>
            <person name="Tran Van P."/>
        </authorList>
    </citation>
    <scope>NUCLEOTIDE SEQUENCE</scope>
</reference>
<gene>
    <name evidence="2" type="ORF">ONB1V03_LOCUS1500</name>
</gene>